<evidence type="ECO:0000256" key="5">
    <source>
        <dbReference type="ARBA" id="ARBA00023242"/>
    </source>
</evidence>
<dbReference type="Gene3D" id="6.10.130.10">
    <property type="entry name" value="Ubiquitin-protein ligase E3A, N-terminal zinc-binding domain (AZUL)"/>
    <property type="match status" value="1"/>
</dbReference>
<dbReference type="Gene3D" id="3.60.20.10">
    <property type="entry name" value="Glutamine Phosphoribosylpyrophosphate, subunit 1, domain 1"/>
    <property type="match status" value="1"/>
</dbReference>
<dbReference type="SUPFAM" id="SSF46934">
    <property type="entry name" value="UBA-like"/>
    <property type="match status" value="1"/>
</dbReference>
<comment type="similarity">
    <text evidence="6">Belongs to the peptidase T1A family.</text>
</comment>
<dbReference type="GO" id="GO:0051603">
    <property type="term" value="P:proteolysis involved in protein catabolic process"/>
    <property type="evidence" value="ECO:0007669"/>
    <property type="project" value="InterPro"/>
</dbReference>
<dbReference type="Pfam" id="PF23580">
    <property type="entry name" value="Znf_XAF1_N"/>
    <property type="match status" value="1"/>
</dbReference>
<dbReference type="InterPro" id="IPR042556">
    <property type="entry name" value="AZUL_sf"/>
</dbReference>
<dbReference type="Gene3D" id="3.10.330.10">
    <property type="match status" value="1"/>
</dbReference>
<name>A0AAD5Y0A9_9FUNG</name>
<dbReference type="CDD" id="cd03754">
    <property type="entry name" value="proteasome_alpha_type_6"/>
    <property type="match status" value="1"/>
</dbReference>
<accession>A0AAD5Y0A9</accession>
<evidence type="ECO:0000313" key="9">
    <source>
        <dbReference type="Proteomes" id="UP001211065"/>
    </source>
</evidence>
<dbReference type="InterPro" id="IPR009060">
    <property type="entry name" value="UBA-like_sf"/>
</dbReference>
<keyword evidence="4 6" id="KW-0647">Proteasome</keyword>
<dbReference type="Gene3D" id="2.40.40.50">
    <property type="entry name" value="Ubiquitin fusion degradation protein UFD1, N-terminal domain"/>
    <property type="match status" value="1"/>
</dbReference>
<comment type="caution">
    <text evidence="8">The sequence shown here is derived from an EMBL/GenBank/DDBJ whole genome shotgun (WGS) entry which is preliminary data.</text>
</comment>
<keyword evidence="5" id="KW-0539">Nucleus</keyword>
<comment type="subcellular location">
    <subcellularLocation>
        <location evidence="2">Cytoplasm</location>
    </subcellularLocation>
    <subcellularLocation>
        <location evidence="1">Nucleus</location>
    </subcellularLocation>
</comment>
<dbReference type="AlphaFoldDB" id="A0AAD5Y0A9"/>
<dbReference type="PANTHER" id="PTHR11599">
    <property type="entry name" value="PROTEASOME SUBUNIT ALPHA/BETA"/>
    <property type="match status" value="1"/>
</dbReference>
<dbReference type="InterPro" id="IPR001353">
    <property type="entry name" value="Proteasome_sua/b"/>
</dbReference>
<evidence type="ECO:0000256" key="3">
    <source>
        <dbReference type="ARBA" id="ARBA00022490"/>
    </source>
</evidence>
<dbReference type="InterPro" id="IPR050115">
    <property type="entry name" value="Proteasome_alpha"/>
</dbReference>
<evidence type="ECO:0000256" key="2">
    <source>
        <dbReference type="ARBA" id="ARBA00004496"/>
    </source>
</evidence>
<proteinExistence type="inferred from homology"/>
<dbReference type="Proteomes" id="UP001211065">
    <property type="component" value="Unassembled WGS sequence"/>
</dbReference>
<protein>
    <recommendedName>
        <fullName evidence="7">UBA domain-containing protein</fullName>
    </recommendedName>
</protein>
<keyword evidence="9" id="KW-1185">Reference proteome</keyword>
<dbReference type="PROSITE" id="PS50030">
    <property type="entry name" value="UBA"/>
    <property type="match status" value="1"/>
</dbReference>
<dbReference type="InterPro" id="IPR042299">
    <property type="entry name" value="Ufd1-like_Nn"/>
</dbReference>
<evidence type="ECO:0000313" key="8">
    <source>
        <dbReference type="EMBL" id="KAJ3221539.1"/>
    </source>
</evidence>
<organism evidence="8 9">
    <name type="scientific">Clydaea vesicula</name>
    <dbReference type="NCBI Taxonomy" id="447962"/>
    <lineage>
        <taxon>Eukaryota</taxon>
        <taxon>Fungi</taxon>
        <taxon>Fungi incertae sedis</taxon>
        <taxon>Chytridiomycota</taxon>
        <taxon>Chytridiomycota incertae sedis</taxon>
        <taxon>Chytridiomycetes</taxon>
        <taxon>Lobulomycetales</taxon>
        <taxon>Lobulomycetaceae</taxon>
        <taxon>Clydaea</taxon>
    </lineage>
</organism>
<dbReference type="InterPro" id="IPR034642">
    <property type="entry name" value="Proteasome_subunit_alpha6"/>
</dbReference>
<dbReference type="InterPro" id="IPR032353">
    <property type="entry name" value="AZUL"/>
</dbReference>
<dbReference type="PROSITE" id="PS51475">
    <property type="entry name" value="PROTEASOME_ALPHA_2"/>
    <property type="match status" value="1"/>
</dbReference>
<dbReference type="GO" id="GO:0019773">
    <property type="term" value="C:proteasome core complex, alpha-subunit complex"/>
    <property type="evidence" value="ECO:0007669"/>
    <property type="project" value="UniProtKB-UniRule"/>
</dbReference>
<dbReference type="GO" id="GO:0005634">
    <property type="term" value="C:nucleus"/>
    <property type="evidence" value="ECO:0007669"/>
    <property type="project" value="UniProtKB-SubCell"/>
</dbReference>
<dbReference type="InterPro" id="IPR055418">
    <property type="entry name" value="UFD1_N2"/>
</dbReference>
<evidence type="ECO:0000256" key="6">
    <source>
        <dbReference type="PROSITE-ProRule" id="PRU00808"/>
    </source>
</evidence>
<sequence length="883" mass="99830">MNNPTLKGDKVKLPHQVLDDIIKSLGGVLNLPTPLTFQLTFKKAQLYSSVIEFTSSVNTLLLSPFLYNSLIGNNNENEILTQEDHADSSATPLANQINLKLVTLPPCTYVKLSPLNIEYLQISDIRSTLESFLRQNFATLTEGEILTVEDMKLFGITEHRFLVQELKPEKGCLIIDVDINVDVATENIDLAENALKFRDFNSREILELHWMGTNNDTCAINDNCFKDKFVYYKVKIDNGKNYELVVRPKFESEDCDIFISFEDKPTLLDNYDYNVDKGTSKLSIVENSSSNSDYLFIGVRGYSISCTFSLQLQVSSKIENVDMTDDADTDANNSNLNDNVKCGNCLTFITKEKFHLHEAFCFRNNVKCKECLRIFKKTDFDLHWHCENCDKVGRVDEKEKHMNFLHAPIVCDCLSELPLKELNRHRKEDCPKKLIICRFCHLLVERGQKSLSGKDAYLGFSFSVHESECGSRTIDCIKCSRKVQLKDVNLHMTIHKNNEEFEKIKRQKVEYNICSNVNCTNEVSSKYPNILNCCPDCFSTSHDPNNQKLITRLVKRYHQQLTAGCGQAVCYNEYCLTSSASTQCSKSVSSTEAALQALELVKLSALFSNKSRKLYICVSPDIGNRHRLATSLSKELGYDFKWCIKALKATNDNIEHAGGWLLKYAFKAISNAGITAVAIRGKDCAVVCTQKKVPDKLLDPSTITHLFQITPSIGSVMIGLIADARSQVLRLRQEAAEWRYKFGYEIPIHMLAKRIANINQVYTQHAAMRPLGVSVILIANDDEMGPQVFKCDPAGYYVGYKATSTGQKHQEALNQLEKKLKKDPVLSTEETIELAINTLSSVLSIDFKPGDLELGIVGKDFAEFKVLNEDEIEEHLTRISERD</sequence>
<evidence type="ECO:0000256" key="4">
    <source>
        <dbReference type="ARBA" id="ARBA00022942"/>
    </source>
</evidence>
<dbReference type="InterPro" id="IPR015940">
    <property type="entry name" value="UBA"/>
</dbReference>
<evidence type="ECO:0000259" key="7">
    <source>
        <dbReference type="PROSITE" id="PS50030"/>
    </source>
</evidence>
<dbReference type="InterPro" id="IPR023332">
    <property type="entry name" value="Proteasome_alpha-type"/>
</dbReference>
<dbReference type="InterPro" id="IPR029055">
    <property type="entry name" value="Ntn_hydrolases_N"/>
</dbReference>
<dbReference type="GO" id="GO:0005737">
    <property type="term" value="C:cytoplasm"/>
    <property type="evidence" value="ECO:0007669"/>
    <property type="project" value="UniProtKB-SubCell"/>
</dbReference>
<gene>
    <name evidence="8" type="ORF">HK099_003419</name>
</gene>
<dbReference type="Pfam" id="PF00227">
    <property type="entry name" value="Proteasome"/>
    <property type="match status" value="1"/>
</dbReference>
<dbReference type="Pfam" id="PF24842">
    <property type="entry name" value="UFD1_N2"/>
    <property type="match status" value="1"/>
</dbReference>
<evidence type="ECO:0000256" key="1">
    <source>
        <dbReference type="ARBA" id="ARBA00004123"/>
    </source>
</evidence>
<dbReference type="Pfam" id="PF16558">
    <property type="entry name" value="AZUL"/>
    <property type="match status" value="1"/>
</dbReference>
<keyword evidence="3" id="KW-0963">Cytoplasm</keyword>
<dbReference type="SUPFAM" id="SSF56235">
    <property type="entry name" value="N-terminal nucleophile aminohydrolases (Ntn hydrolases)"/>
    <property type="match status" value="1"/>
</dbReference>
<reference evidence="8" key="1">
    <citation type="submission" date="2020-05" db="EMBL/GenBank/DDBJ databases">
        <title>Phylogenomic resolution of chytrid fungi.</title>
        <authorList>
            <person name="Stajich J.E."/>
            <person name="Amses K."/>
            <person name="Simmons R."/>
            <person name="Seto K."/>
            <person name="Myers J."/>
            <person name="Bonds A."/>
            <person name="Quandt C.A."/>
            <person name="Barry K."/>
            <person name="Liu P."/>
            <person name="Grigoriev I."/>
            <person name="Longcore J.E."/>
            <person name="James T.Y."/>
        </authorList>
    </citation>
    <scope>NUCLEOTIDE SEQUENCE</scope>
    <source>
        <strain evidence="8">JEL0476</strain>
    </source>
</reference>
<feature type="domain" description="UBA" evidence="7">
    <location>
        <begin position="635"/>
        <end position="664"/>
    </location>
</feature>
<dbReference type="EMBL" id="JADGJW010000224">
    <property type="protein sequence ID" value="KAJ3221539.1"/>
    <property type="molecule type" value="Genomic_DNA"/>
</dbReference>